<name>A0AAD5UCR4_9FUNG</name>
<comment type="caution">
    <text evidence="1">The sequence shown here is derived from an EMBL/GenBank/DDBJ whole genome shotgun (WGS) entry which is preliminary data.</text>
</comment>
<organism evidence="1 2">
    <name type="scientific">Boothiomyces macroporosus</name>
    <dbReference type="NCBI Taxonomy" id="261099"/>
    <lineage>
        <taxon>Eukaryota</taxon>
        <taxon>Fungi</taxon>
        <taxon>Fungi incertae sedis</taxon>
        <taxon>Chytridiomycota</taxon>
        <taxon>Chytridiomycota incertae sedis</taxon>
        <taxon>Chytridiomycetes</taxon>
        <taxon>Rhizophydiales</taxon>
        <taxon>Terramycetaceae</taxon>
        <taxon>Boothiomyces</taxon>
    </lineage>
</organism>
<dbReference type="EMBL" id="JADGKB010000231">
    <property type="protein sequence ID" value="KAJ3250692.1"/>
    <property type="molecule type" value="Genomic_DNA"/>
</dbReference>
<dbReference type="Proteomes" id="UP001210925">
    <property type="component" value="Unassembled WGS sequence"/>
</dbReference>
<dbReference type="AlphaFoldDB" id="A0AAD5UCR4"/>
<reference evidence="1" key="1">
    <citation type="submission" date="2020-05" db="EMBL/GenBank/DDBJ databases">
        <title>Phylogenomic resolution of chytrid fungi.</title>
        <authorList>
            <person name="Stajich J.E."/>
            <person name="Amses K."/>
            <person name="Simmons R."/>
            <person name="Seto K."/>
            <person name="Myers J."/>
            <person name="Bonds A."/>
            <person name="Quandt C.A."/>
            <person name="Barry K."/>
            <person name="Liu P."/>
            <person name="Grigoriev I."/>
            <person name="Longcore J.E."/>
            <person name="James T.Y."/>
        </authorList>
    </citation>
    <scope>NUCLEOTIDE SEQUENCE</scope>
    <source>
        <strain evidence="1">PLAUS21</strain>
    </source>
</reference>
<gene>
    <name evidence="1" type="ORF">HK103_003269</name>
</gene>
<sequence>EEYQKLKEFNQRANSPFDTLIVYGIYVYYEEYVDISFSIQLEELSSIPNITNIFLIVEGQVSSMPLEECANVVQQLGGILNKFPIVTGLCFDFEPMDTMMKHLLGILCLLVNERWILCCYGNAVHGKQIMNVIGNNGFYILNGYDLGNRFLETHSPKEYKQKLERLIQNFIGKNNHRFTVAIPAIGTGNEFTRYQRDGLVYENKYKNFDDGCGYLETAVKVLQSIRDENFIGHTIWAITGKVEINGVSIYPASIFEMSGLCDYLSKVKYN</sequence>
<feature type="non-terminal residue" evidence="1">
    <location>
        <position position="1"/>
    </location>
</feature>
<evidence type="ECO:0000313" key="2">
    <source>
        <dbReference type="Proteomes" id="UP001210925"/>
    </source>
</evidence>
<accession>A0AAD5UCR4</accession>
<keyword evidence="2" id="KW-1185">Reference proteome</keyword>
<evidence type="ECO:0000313" key="1">
    <source>
        <dbReference type="EMBL" id="KAJ3250692.1"/>
    </source>
</evidence>
<proteinExistence type="predicted"/>
<protein>
    <submittedName>
        <fullName evidence="1">Uncharacterized protein</fullName>
    </submittedName>
</protein>